<protein>
    <recommendedName>
        <fullName evidence="1">DUF3669 domain-containing protein</fullName>
    </recommendedName>
</protein>
<accession>A0ABR0BHJ7</accession>
<feature type="domain" description="DUF3669" evidence="1">
    <location>
        <begin position="273"/>
        <end position="336"/>
    </location>
</feature>
<evidence type="ECO:0000313" key="3">
    <source>
        <dbReference type="Proteomes" id="UP001287286"/>
    </source>
</evidence>
<evidence type="ECO:0000313" key="2">
    <source>
        <dbReference type="EMBL" id="KAK4077973.1"/>
    </source>
</evidence>
<dbReference type="Proteomes" id="UP001287286">
    <property type="component" value="Unassembled WGS sequence"/>
</dbReference>
<proteinExistence type="predicted"/>
<dbReference type="InterPro" id="IPR022137">
    <property type="entry name" value="Znf_prot_DUF3669"/>
</dbReference>
<sequence length="412" mass="46841">MHFAAEPLGLAYHDHRGTEMSETTARHGPSRHWVKFPSFWSFFGQYWWINHTCPPAAAVPQAQLLARTATSWVLTTPPASSARVIKASRDTLMLHQEYTTQQDVDAAFALVHRELFDQGVEALLPFVPRCFQFYANVMASEHRDLFKDNQHFPTRSAAFTMEYIRPFNRYHAKYLVKRHISKCVQDRAFGGTLDPHFLAKVRMGDLQQLADRWQTELRDRPAYIDQLYAERVDICSLASSMRSALGALHWACGIDAAGVDFMLGCDKSGRVQLWLIDFGNCKPFRRTARAVTTHLVDAVMQNGACWPRWIDSPAYRDAWATFRRAYLRMSVHIFKDDSEGTATAFLPLLFINELEAMRGPGENEWVRASRKHGTDTVRHFPIVHFHAGFNARFGVGRLAYGSAESGGGHCSK</sequence>
<name>A0ABR0BHJ7_PURLI</name>
<keyword evidence="3" id="KW-1185">Reference proteome</keyword>
<evidence type="ECO:0000259" key="1">
    <source>
        <dbReference type="Pfam" id="PF12417"/>
    </source>
</evidence>
<comment type="caution">
    <text evidence="2">The sequence shown here is derived from an EMBL/GenBank/DDBJ whole genome shotgun (WGS) entry which is preliminary data.</text>
</comment>
<dbReference type="PANTHER" id="PTHR40780">
    <property type="entry name" value="DUF3669 DOMAIN-CONTAINING PROTEIN"/>
    <property type="match status" value="1"/>
</dbReference>
<dbReference type="Pfam" id="PF12417">
    <property type="entry name" value="DUF3669"/>
    <property type="match status" value="1"/>
</dbReference>
<dbReference type="PANTHER" id="PTHR40780:SF2">
    <property type="entry name" value="DUF3669 DOMAIN-CONTAINING PROTEIN"/>
    <property type="match status" value="1"/>
</dbReference>
<reference evidence="2 3" key="1">
    <citation type="journal article" date="2024" name="Microbiol. Resour. Announc.">
        <title>Genome annotations for the ascomycete fungi Trichoderma harzianum, Trichoderma aggressivum, and Purpureocillium lilacinum.</title>
        <authorList>
            <person name="Beijen E.P.W."/>
            <person name="Ohm R.A."/>
        </authorList>
    </citation>
    <scope>NUCLEOTIDE SEQUENCE [LARGE SCALE GENOMIC DNA]</scope>
    <source>
        <strain evidence="2 3">CBS 150709</strain>
    </source>
</reference>
<organism evidence="2 3">
    <name type="scientific">Purpureocillium lilacinum</name>
    <name type="common">Paecilomyces lilacinus</name>
    <dbReference type="NCBI Taxonomy" id="33203"/>
    <lineage>
        <taxon>Eukaryota</taxon>
        <taxon>Fungi</taxon>
        <taxon>Dikarya</taxon>
        <taxon>Ascomycota</taxon>
        <taxon>Pezizomycotina</taxon>
        <taxon>Sordariomycetes</taxon>
        <taxon>Hypocreomycetidae</taxon>
        <taxon>Hypocreales</taxon>
        <taxon>Ophiocordycipitaceae</taxon>
        <taxon>Purpureocillium</taxon>
    </lineage>
</organism>
<gene>
    <name evidence="2" type="ORF">Purlil1_12171</name>
</gene>
<dbReference type="EMBL" id="JAWRVI010000091">
    <property type="protein sequence ID" value="KAK4077973.1"/>
    <property type="molecule type" value="Genomic_DNA"/>
</dbReference>